<dbReference type="SUPFAM" id="SSF81383">
    <property type="entry name" value="F-box domain"/>
    <property type="match status" value="1"/>
</dbReference>
<dbReference type="Proteomes" id="UP001152561">
    <property type="component" value="Unassembled WGS sequence"/>
</dbReference>
<dbReference type="PANTHER" id="PTHR39741">
    <property type="entry name" value="F-BOX DOMAIN CONTAINING PROTEIN, EXPRESSED"/>
    <property type="match status" value="1"/>
</dbReference>
<evidence type="ECO:0008006" key="3">
    <source>
        <dbReference type="Google" id="ProtNLM"/>
    </source>
</evidence>
<evidence type="ECO:0000313" key="2">
    <source>
        <dbReference type="Proteomes" id="UP001152561"/>
    </source>
</evidence>
<evidence type="ECO:0000313" key="1">
    <source>
        <dbReference type="EMBL" id="KAJ8534785.1"/>
    </source>
</evidence>
<dbReference type="EMBL" id="JAJAGQ010000019">
    <property type="protein sequence ID" value="KAJ8534785.1"/>
    <property type="molecule type" value="Genomic_DNA"/>
</dbReference>
<organism evidence="1 2">
    <name type="scientific">Anisodus acutangulus</name>
    <dbReference type="NCBI Taxonomy" id="402998"/>
    <lineage>
        <taxon>Eukaryota</taxon>
        <taxon>Viridiplantae</taxon>
        <taxon>Streptophyta</taxon>
        <taxon>Embryophyta</taxon>
        <taxon>Tracheophyta</taxon>
        <taxon>Spermatophyta</taxon>
        <taxon>Magnoliopsida</taxon>
        <taxon>eudicotyledons</taxon>
        <taxon>Gunneridae</taxon>
        <taxon>Pentapetalae</taxon>
        <taxon>asterids</taxon>
        <taxon>lamiids</taxon>
        <taxon>Solanales</taxon>
        <taxon>Solanaceae</taxon>
        <taxon>Solanoideae</taxon>
        <taxon>Hyoscyameae</taxon>
        <taxon>Anisodus</taxon>
    </lineage>
</organism>
<protein>
    <recommendedName>
        <fullName evidence="3">F-box protein</fullName>
    </recommendedName>
</protein>
<sequence length="364" mass="41103">MSVNILTCLKDPADVVRASSVSSLWRHFVITNGLAKQLCLRKFPQLSKIARVTEPDWIMTEANGVGSNNSSWDVLKRDHNVYASLLHAMTTLNTSLNGCIGYAVSASSTDRFPSESIVNTLTTKDRYLNRPSYWSSKGHADPDASETLIYKLKADLCVISEINIQPFEAFFQPGKPIYYAKSVRLRLGHPKNPEDENDVLHVPLQQPADDNFIWTYTSEVFPMAQENCLQQFKLQEPVLCIGGYLQIELLGRVQRQHTDNLFYICVSHVRVLGRPLCPAFDIEILDPSGKFALKYNPMVFGWMLRSFSDETNMTPVSSEEEVVEHVGLMGFLLGGYHAGIEAMPWEVMDDEEMDDEEMDEPVVL</sequence>
<proteinExistence type="predicted"/>
<accession>A0A9Q1R0W6</accession>
<name>A0A9Q1R0W6_9SOLA</name>
<keyword evidence="2" id="KW-1185">Reference proteome</keyword>
<dbReference type="AlphaFoldDB" id="A0A9Q1R0W6"/>
<dbReference type="InterPro" id="IPR055336">
    <property type="entry name" value="At4g00755-like"/>
</dbReference>
<gene>
    <name evidence="1" type="ORF">K7X08_016513</name>
</gene>
<dbReference type="PANTHER" id="PTHR39741:SF17">
    <property type="entry name" value="F-BOX DOMAIN-CONTAINING PROTEIN"/>
    <property type="match status" value="1"/>
</dbReference>
<comment type="caution">
    <text evidence="1">The sequence shown here is derived from an EMBL/GenBank/DDBJ whole genome shotgun (WGS) entry which is preliminary data.</text>
</comment>
<dbReference type="InterPro" id="IPR036047">
    <property type="entry name" value="F-box-like_dom_sf"/>
</dbReference>
<dbReference type="OrthoDB" id="63379at2759"/>
<reference evidence="2" key="1">
    <citation type="journal article" date="2023" name="Proc. Natl. Acad. Sci. U.S.A.">
        <title>Genomic and structural basis for evolution of tropane alkaloid biosynthesis.</title>
        <authorList>
            <person name="Wanga Y.-J."/>
            <person name="Taina T."/>
            <person name="Yua J.-Y."/>
            <person name="Lia J."/>
            <person name="Xua B."/>
            <person name="Chenc J."/>
            <person name="D'Auriad J.C."/>
            <person name="Huanga J.-P."/>
            <person name="Huanga S.-X."/>
        </authorList>
    </citation>
    <scope>NUCLEOTIDE SEQUENCE [LARGE SCALE GENOMIC DNA]</scope>
    <source>
        <strain evidence="2">cv. KIB-2019</strain>
    </source>
</reference>